<dbReference type="VEuPathDB" id="MicrosporidiaDB:VCUG_01328"/>
<dbReference type="OrthoDB" id="10614189at2759"/>
<organism evidence="1 2">
    <name type="scientific">Vavraia culicis (isolate floridensis)</name>
    <name type="common">Microsporidian parasite</name>
    <dbReference type="NCBI Taxonomy" id="948595"/>
    <lineage>
        <taxon>Eukaryota</taxon>
        <taxon>Fungi</taxon>
        <taxon>Fungi incertae sedis</taxon>
        <taxon>Microsporidia</taxon>
        <taxon>Pleistophoridae</taxon>
        <taxon>Vavraia</taxon>
    </lineage>
</organism>
<dbReference type="OMA" id="TEEYEWK"/>
<dbReference type="EMBL" id="GL877422">
    <property type="protein sequence ID" value="ELA47228.1"/>
    <property type="molecule type" value="Genomic_DNA"/>
</dbReference>
<proteinExistence type="predicted"/>
<keyword evidence="2" id="KW-1185">Reference proteome</keyword>
<dbReference type="InParanoid" id="L2GVA4"/>
<name>L2GVA4_VAVCU</name>
<sequence length="341" mass="39584">MDGKTVFKIGVPDEAEKKTTYKEASDEEMQIKELSKRITSILHSDDTEEYEWKRSGVKLGFKNASKLGRGDGKRMYDYSHYCCSEIISYDYVTETSFEGSSNYILNRANHRGGKRAGRYNTNYTHNSGRNRKRRRRKYVQFCACHVGNGDTCGVYNENRQDSERISTRHGASGQSNLYSVRKYDYDAKVNHGHVQMQITNTNEDISYIRKEDHNKDRSRDLLFNLLPNTMSNSFTNSSSTSKLSDMRSKNSLYENHRRSITSENYNSITTADYNGYRINLSGSRKYQSQKAPKWFLILQSSVFGPVAGLLKRLTNDEKKEYVEKMMSIFDLQTMEYKKRCD</sequence>
<dbReference type="GeneID" id="19879207"/>
<dbReference type="Proteomes" id="UP000011081">
    <property type="component" value="Unassembled WGS sequence"/>
</dbReference>
<accession>L2GVA4</accession>
<dbReference type="HOGENOM" id="CLU_814316_0_0_1"/>
<gene>
    <name evidence="1" type="ORF">VCUG_01328</name>
</gene>
<evidence type="ECO:0000313" key="2">
    <source>
        <dbReference type="Proteomes" id="UP000011081"/>
    </source>
</evidence>
<protein>
    <submittedName>
        <fullName evidence="1">Uncharacterized protein</fullName>
    </submittedName>
</protein>
<reference evidence="2" key="1">
    <citation type="submission" date="2011-03" db="EMBL/GenBank/DDBJ databases">
        <title>The genome sequence of Vavraia culicis strain floridensis.</title>
        <authorList>
            <consortium name="The Broad Institute Genome Sequencing Platform"/>
            <person name="Cuomo C."/>
            <person name="Becnel J."/>
            <person name="Sanscrainte N."/>
            <person name="Young S.K."/>
            <person name="Zeng Q."/>
            <person name="Gargeya S."/>
            <person name="Fitzgerald M."/>
            <person name="Haas B."/>
            <person name="Abouelleil A."/>
            <person name="Alvarado L."/>
            <person name="Arachchi H.M."/>
            <person name="Berlin A."/>
            <person name="Chapman S.B."/>
            <person name="Gearin G."/>
            <person name="Goldberg J."/>
            <person name="Griggs A."/>
            <person name="Gujja S."/>
            <person name="Hansen M."/>
            <person name="Heiman D."/>
            <person name="Howarth C."/>
            <person name="Larimer J."/>
            <person name="Lui A."/>
            <person name="MacDonald P.J.P."/>
            <person name="McCowen C."/>
            <person name="Montmayeur A."/>
            <person name="Murphy C."/>
            <person name="Neiman D."/>
            <person name="Pearson M."/>
            <person name="Priest M."/>
            <person name="Roberts A."/>
            <person name="Saif S."/>
            <person name="Shea T."/>
            <person name="Sisk P."/>
            <person name="Stolte C."/>
            <person name="Sykes S."/>
            <person name="Wortman J."/>
            <person name="Nusbaum C."/>
            <person name="Birren B."/>
        </authorList>
    </citation>
    <scope>NUCLEOTIDE SEQUENCE [LARGE SCALE GENOMIC DNA]</scope>
    <source>
        <strain evidence="2">floridensis</strain>
    </source>
</reference>
<dbReference type="AlphaFoldDB" id="L2GVA4"/>
<evidence type="ECO:0000313" key="1">
    <source>
        <dbReference type="EMBL" id="ELA47228.1"/>
    </source>
</evidence>
<dbReference type="RefSeq" id="XP_008074346.1">
    <property type="nucleotide sequence ID" value="XM_008076155.1"/>
</dbReference>